<gene>
    <name evidence="1" type="ORF">PR048_009429</name>
</gene>
<dbReference type="PANTHER" id="PTHR37984:SF5">
    <property type="entry name" value="PROTEIN NYNRIN-LIKE"/>
    <property type="match status" value="1"/>
</dbReference>
<reference evidence="1 2" key="1">
    <citation type="submission" date="2023-02" db="EMBL/GenBank/DDBJ databases">
        <title>LHISI_Scaffold_Assembly.</title>
        <authorList>
            <person name="Stuart O.P."/>
            <person name="Cleave R."/>
            <person name="Magrath M.J.L."/>
            <person name="Mikheyev A.S."/>
        </authorList>
    </citation>
    <scope>NUCLEOTIDE SEQUENCE [LARGE SCALE GENOMIC DNA]</scope>
    <source>
        <strain evidence="1">Daus_M_001</strain>
        <tissue evidence="1">Leg muscle</tissue>
    </source>
</reference>
<dbReference type="InterPro" id="IPR043502">
    <property type="entry name" value="DNA/RNA_pol_sf"/>
</dbReference>
<dbReference type="Proteomes" id="UP001159363">
    <property type="component" value="Chromosome 3"/>
</dbReference>
<comment type="caution">
    <text evidence="1">The sequence shown here is derived from an EMBL/GenBank/DDBJ whole genome shotgun (WGS) entry which is preliminary data.</text>
</comment>
<dbReference type="SUPFAM" id="SSF56672">
    <property type="entry name" value="DNA/RNA polymerases"/>
    <property type="match status" value="1"/>
</dbReference>
<sequence length="193" mass="21727">MGEVDVNLKIDAGADVTVLLEDSFATLTQRTGVACFWRGPVEALGILRWLMETSYKVKLKNDAKPVRVAIPLQPRLKQELERLVKMEVIPPVDSLMEWCSGIMLVPKANGQIRLAYDYPLSRQILGTATKLRNAAVFSTLYADSGYWQLRLENESRLLTTFITPFGRFCFNRLLFGITSAPGKCLASWQTLLK</sequence>
<name>A0ABQ9I001_9NEOP</name>
<accession>A0ABQ9I001</accession>
<organism evidence="1 2">
    <name type="scientific">Dryococelus australis</name>
    <dbReference type="NCBI Taxonomy" id="614101"/>
    <lineage>
        <taxon>Eukaryota</taxon>
        <taxon>Metazoa</taxon>
        <taxon>Ecdysozoa</taxon>
        <taxon>Arthropoda</taxon>
        <taxon>Hexapoda</taxon>
        <taxon>Insecta</taxon>
        <taxon>Pterygota</taxon>
        <taxon>Neoptera</taxon>
        <taxon>Polyneoptera</taxon>
        <taxon>Phasmatodea</taxon>
        <taxon>Verophasmatodea</taxon>
        <taxon>Anareolatae</taxon>
        <taxon>Phasmatidae</taxon>
        <taxon>Eurycanthinae</taxon>
        <taxon>Dryococelus</taxon>
    </lineage>
</organism>
<evidence type="ECO:0000313" key="2">
    <source>
        <dbReference type="Proteomes" id="UP001159363"/>
    </source>
</evidence>
<protein>
    <recommendedName>
        <fullName evidence="3">Peptidase A2 domain-containing protein</fullName>
    </recommendedName>
</protein>
<dbReference type="PANTHER" id="PTHR37984">
    <property type="entry name" value="PROTEIN CBG26694"/>
    <property type="match status" value="1"/>
</dbReference>
<proteinExistence type="predicted"/>
<dbReference type="InterPro" id="IPR050951">
    <property type="entry name" value="Retrovirus_Pol_polyprotein"/>
</dbReference>
<keyword evidence="2" id="KW-1185">Reference proteome</keyword>
<evidence type="ECO:0008006" key="3">
    <source>
        <dbReference type="Google" id="ProtNLM"/>
    </source>
</evidence>
<evidence type="ECO:0000313" key="1">
    <source>
        <dbReference type="EMBL" id="KAJ8889924.1"/>
    </source>
</evidence>
<dbReference type="Gene3D" id="3.10.10.10">
    <property type="entry name" value="HIV Type 1 Reverse Transcriptase, subunit A, domain 1"/>
    <property type="match status" value="1"/>
</dbReference>
<dbReference type="EMBL" id="JARBHB010000003">
    <property type="protein sequence ID" value="KAJ8889924.1"/>
    <property type="molecule type" value="Genomic_DNA"/>
</dbReference>